<keyword evidence="9" id="KW-1185">Reference proteome</keyword>
<feature type="domain" description="Ig-like" evidence="6">
    <location>
        <begin position="811"/>
        <end position="893"/>
    </location>
</feature>
<dbReference type="SUPFAM" id="SSF57535">
    <property type="entry name" value="Complement control module/SCR domain"/>
    <property type="match status" value="3"/>
</dbReference>
<dbReference type="SUPFAM" id="SSF48726">
    <property type="entry name" value="Immunoglobulin"/>
    <property type="match status" value="1"/>
</dbReference>
<proteinExistence type="predicted"/>
<feature type="domain" description="Apple" evidence="8">
    <location>
        <begin position="7"/>
        <end position="91"/>
    </location>
</feature>
<keyword evidence="3 4" id="KW-1015">Disulfide bond</keyword>
<dbReference type="SUPFAM" id="SSF57414">
    <property type="entry name" value="Hairpin loop containing domain-like"/>
    <property type="match status" value="2"/>
</dbReference>
<dbReference type="Gene3D" id="3.50.4.10">
    <property type="entry name" value="Hepatocyte Growth Factor"/>
    <property type="match status" value="2"/>
</dbReference>
<dbReference type="InterPro" id="IPR000742">
    <property type="entry name" value="EGF"/>
</dbReference>
<dbReference type="CDD" id="cd00033">
    <property type="entry name" value="CCP"/>
    <property type="match status" value="2"/>
</dbReference>
<evidence type="ECO:0000259" key="5">
    <source>
        <dbReference type="PROSITE" id="PS50825"/>
    </source>
</evidence>
<organism evidence="9 10">
    <name type="scientific">Branchiostoma belcheri</name>
    <name type="common">Amphioxus</name>
    <dbReference type="NCBI Taxonomy" id="7741"/>
    <lineage>
        <taxon>Eukaryota</taxon>
        <taxon>Metazoa</taxon>
        <taxon>Chordata</taxon>
        <taxon>Cephalochordata</taxon>
        <taxon>Leptocardii</taxon>
        <taxon>Amphioxiformes</taxon>
        <taxon>Branchiostomatidae</taxon>
        <taxon>Branchiostoma</taxon>
    </lineage>
</organism>
<dbReference type="InterPro" id="IPR043555">
    <property type="entry name" value="SRPX-like"/>
</dbReference>
<dbReference type="SUPFAM" id="SSF57184">
    <property type="entry name" value="Growth factor receptor domain"/>
    <property type="match status" value="1"/>
</dbReference>
<dbReference type="Pfam" id="PF13927">
    <property type="entry name" value="Ig_3"/>
    <property type="match status" value="1"/>
</dbReference>
<dbReference type="PROSITE" id="PS01187">
    <property type="entry name" value="EGF_CA"/>
    <property type="match status" value="1"/>
</dbReference>
<dbReference type="PANTHER" id="PTHR46343">
    <property type="entry name" value="HYR DOMAIN-CONTAINING PROTEIN"/>
    <property type="match status" value="1"/>
</dbReference>
<dbReference type="PROSITE" id="PS00010">
    <property type="entry name" value="ASX_HYDROXYL"/>
    <property type="match status" value="1"/>
</dbReference>
<dbReference type="SMART" id="SM01411">
    <property type="entry name" value="Ephrin_rec_like"/>
    <property type="match status" value="2"/>
</dbReference>
<reference evidence="10" key="1">
    <citation type="submission" date="2025-08" db="UniProtKB">
        <authorList>
            <consortium name="RefSeq"/>
        </authorList>
    </citation>
    <scope>IDENTIFICATION</scope>
    <source>
        <tissue evidence="10">Gonad</tissue>
    </source>
</reference>
<dbReference type="SMART" id="SM00179">
    <property type="entry name" value="EGF_CA"/>
    <property type="match status" value="2"/>
</dbReference>
<dbReference type="InterPro" id="IPR036179">
    <property type="entry name" value="Ig-like_dom_sf"/>
</dbReference>
<dbReference type="InterPro" id="IPR018097">
    <property type="entry name" value="EGF_Ca-bd_CS"/>
</dbReference>
<dbReference type="CDD" id="cd00054">
    <property type="entry name" value="EGF_CA"/>
    <property type="match status" value="1"/>
</dbReference>
<dbReference type="Gene3D" id="2.10.70.10">
    <property type="entry name" value="Complement Module, domain 1"/>
    <property type="match status" value="3"/>
</dbReference>
<keyword evidence="1" id="KW-0245">EGF-like domain</keyword>
<dbReference type="PROSITE" id="PS01186">
    <property type="entry name" value="EGF_2"/>
    <property type="match status" value="1"/>
</dbReference>
<dbReference type="FunFam" id="2.10.25.10:FF:000240">
    <property type="entry name" value="Vitamin K-dependent protein S"/>
    <property type="match status" value="2"/>
</dbReference>
<dbReference type="PROSITE" id="PS50835">
    <property type="entry name" value="IG_LIKE"/>
    <property type="match status" value="1"/>
</dbReference>
<dbReference type="InterPro" id="IPR001881">
    <property type="entry name" value="EGF-like_Ca-bd_dom"/>
</dbReference>
<dbReference type="Pfam" id="PF14670">
    <property type="entry name" value="FXa_inhibition"/>
    <property type="match status" value="2"/>
</dbReference>
<dbReference type="SUPFAM" id="SSF57196">
    <property type="entry name" value="EGF/Laminin"/>
    <property type="match status" value="2"/>
</dbReference>
<evidence type="ECO:0000256" key="1">
    <source>
        <dbReference type="ARBA" id="ARBA00022536"/>
    </source>
</evidence>
<dbReference type="Gene3D" id="2.60.40.10">
    <property type="entry name" value="Immunoglobulins"/>
    <property type="match status" value="1"/>
</dbReference>
<feature type="domain" description="Sushi" evidence="7">
    <location>
        <begin position="306"/>
        <end position="371"/>
    </location>
</feature>
<dbReference type="InterPro" id="IPR013783">
    <property type="entry name" value="Ig-like_fold"/>
</dbReference>
<dbReference type="InterPro" id="IPR009030">
    <property type="entry name" value="Growth_fac_rcpt_cys_sf"/>
</dbReference>
<dbReference type="RefSeq" id="XP_019628232.1">
    <property type="nucleotide sequence ID" value="XM_019772673.1"/>
</dbReference>
<evidence type="ECO:0000256" key="4">
    <source>
        <dbReference type="PROSITE-ProRule" id="PRU00302"/>
    </source>
</evidence>
<dbReference type="Pfam" id="PF00024">
    <property type="entry name" value="PAN_1"/>
    <property type="match status" value="2"/>
</dbReference>
<dbReference type="PANTHER" id="PTHR46343:SF2">
    <property type="entry name" value="SUSHI_VON WILLEBRAND FACTOR TYPE A_EGF_PENTRAXIN DOMAIN-CONTAINING 1"/>
    <property type="match status" value="1"/>
</dbReference>
<evidence type="ECO:0000313" key="9">
    <source>
        <dbReference type="Proteomes" id="UP000515135"/>
    </source>
</evidence>
<evidence type="ECO:0000259" key="6">
    <source>
        <dbReference type="PROSITE" id="PS50835"/>
    </source>
</evidence>
<dbReference type="GeneID" id="109472809"/>
<sequence>MPDSTSCGDSISRFNHTPHTYIRYHDDRVVQKIAVPEDCATECMEEADFYCRSFDWEPGKKTCHLSKENSHTTPLENDHHVDLFTFYERTTTTDQRKFTQSFKKAPSLFSGHYYTSYTEAQCEESCLHVDDFICLSFTYGVTNTDNGRKHRCYLSPYDSSGQNIVDNGDFDYFEIKKCRVVGFWGLSCDNECHCVDTHCHPINGRCIHGCAAGWDGDSCNNDINECETNNGGCSHECRNEQGSYQCLCAPGYQLAPDGFRCFDVDECQTNNAGCQQTCINTLGSYECGCYNGFVLDPADQHTCTASQCPMLPSVHNGMLMPQSVCEASAWLPVNTTCSYQCSSGYELEGESNRVCQLGGNWTDNSQPICRAVRCSPLLRPTNGDVIPETCYNGQPEYGGPGCIFICDPGYTLNGSQILECTALKEWSFAQPTCVQDQTAPYISCPGRVTVDLPLDTNSTTVNIPTPTTDGSRLTANITLSVDGSAVFPAGRTVVAFVADNGDGTLSSTCTVQVDVLDKQAPVVSGCPADVIEIFTEQRYVTSVIWDEPQFHDNVGISDIWKALQPGGTLTWGLYNVRYTAWDAAGNSADCSFVLHIQPKTCGDPIGPRNGNANCMSWLYGLFCQPTCNAGLIFIEDPAMTYVCGAQAEWNPSRYIPDCVGHVLKTADAPCPSGTIERLQGAELHCANCPLGMKEDGGNCVKCDVGYYQDTEGQTVCNRCADNTTTAETGATTADDCQNPCNEGSFSTTGLGPNCTLCPTGFYQSMKGQVKCEGCPDGANTTSEGSTSEVDCLKTAVIIRMTPDSPHAAYVGSDINIACYVQGNRLPSRIWWKKRSYGGDEQDITAASYSFHFDTAESAQILHITQATVDDSGSYQCYVSNHPVGDAQDMKEVDVHILPNYTG</sequence>
<dbReference type="GO" id="GO:0005509">
    <property type="term" value="F:calcium ion binding"/>
    <property type="evidence" value="ECO:0007669"/>
    <property type="project" value="InterPro"/>
</dbReference>
<dbReference type="Gene3D" id="2.10.50.10">
    <property type="entry name" value="Tumor Necrosis Factor Receptor, subunit A, domain 2"/>
    <property type="match status" value="2"/>
</dbReference>
<feature type="disulfide bond" evidence="4">
    <location>
        <begin position="406"/>
        <end position="433"/>
    </location>
</feature>
<evidence type="ECO:0000313" key="10">
    <source>
        <dbReference type="RefSeq" id="XP_019628232.1"/>
    </source>
</evidence>
<dbReference type="PROSITE" id="PS50825">
    <property type="entry name" value="HYR"/>
    <property type="match status" value="1"/>
</dbReference>
<feature type="domain" description="HYR" evidence="5">
    <location>
        <begin position="516"/>
        <end position="598"/>
    </location>
</feature>
<gene>
    <name evidence="10" type="primary">LOC109472809</name>
</gene>
<dbReference type="InterPro" id="IPR003599">
    <property type="entry name" value="Ig_sub"/>
</dbReference>
<name>A0A6P4ZAW2_BRABE</name>
<keyword evidence="2" id="KW-0677">Repeat</keyword>
<dbReference type="PROSITE" id="PS50923">
    <property type="entry name" value="SUSHI"/>
    <property type="match status" value="2"/>
</dbReference>
<dbReference type="SMART" id="SM00032">
    <property type="entry name" value="CCP"/>
    <property type="match status" value="3"/>
</dbReference>
<dbReference type="KEGG" id="bbel:109472809"/>
<evidence type="ECO:0000259" key="8">
    <source>
        <dbReference type="PROSITE" id="PS50948"/>
    </source>
</evidence>
<dbReference type="InterPro" id="IPR011641">
    <property type="entry name" value="Tyr-kin_ephrin_A/B_rcpt-like"/>
</dbReference>
<accession>A0A6P4ZAW2</accession>
<keyword evidence="4" id="KW-0768">Sushi</keyword>
<dbReference type="Pfam" id="PF00084">
    <property type="entry name" value="Sushi"/>
    <property type="match status" value="2"/>
</dbReference>
<protein>
    <submittedName>
        <fullName evidence="10">Sushi, von Willebrand factor type A, EGF and pentraxin domain-containing protein 1-like</fullName>
    </submittedName>
</protein>
<evidence type="ECO:0000256" key="2">
    <source>
        <dbReference type="ARBA" id="ARBA00022737"/>
    </source>
</evidence>
<dbReference type="InterPro" id="IPR007110">
    <property type="entry name" value="Ig-like_dom"/>
</dbReference>
<dbReference type="OrthoDB" id="10045365at2759"/>
<dbReference type="CDD" id="cd00096">
    <property type="entry name" value="Ig"/>
    <property type="match status" value="1"/>
</dbReference>
<dbReference type="PROSITE" id="PS50948">
    <property type="entry name" value="PAN"/>
    <property type="match status" value="1"/>
</dbReference>
<dbReference type="Pfam" id="PF07699">
    <property type="entry name" value="Ephrin_rec_like"/>
    <property type="match status" value="2"/>
</dbReference>
<dbReference type="AlphaFoldDB" id="A0A6P4ZAW2"/>
<dbReference type="InterPro" id="IPR035976">
    <property type="entry name" value="Sushi/SCR/CCP_sf"/>
</dbReference>
<dbReference type="SMART" id="SM00409">
    <property type="entry name" value="IG"/>
    <property type="match status" value="1"/>
</dbReference>
<dbReference type="InterPro" id="IPR000152">
    <property type="entry name" value="EGF-type_Asp/Asn_hydroxyl_site"/>
</dbReference>
<dbReference type="SMART" id="SM00473">
    <property type="entry name" value="PAN_AP"/>
    <property type="match status" value="2"/>
</dbReference>
<dbReference type="InterPro" id="IPR003410">
    <property type="entry name" value="HYR_dom"/>
</dbReference>
<dbReference type="InterPro" id="IPR003609">
    <property type="entry name" value="Pan_app"/>
</dbReference>
<dbReference type="Pfam" id="PF02494">
    <property type="entry name" value="HYR"/>
    <property type="match status" value="1"/>
</dbReference>
<comment type="caution">
    <text evidence="4">Lacks conserved residue(s) required for the propagation of feature annotation.</text>
</comment>
<dbReference type="Proteomes" id="UP000515135">
    <property type="component" value="Unplaced"/>
</dbReference>
<dbReference type="CDD" id="cd01099">
    <property type="entry name" value="PAN_AP_HGF"/>
    <property type="match status" value="1"/>
</dbReference>
<dbReference type="InterPro" id="IPR000436">
    <property type="entry name" value="Sushi_SCR_CCP_dom"/>
</dbReference>
<evidence type="ECO:0000259" key="7">
    <source>
        <dbReference type="PROSITE" id="PS50923"/>
    </source>
</evidence>
<evidence type="ECO:0000256" key="3">
    <source>
        <dbReference type="ARBA" id="ARBA00023157"/>
    </source>
</evidence>
<dbReference type="SMART" id="SM00181">
    <property type="entry name" value="EGF"/>
    <property type="match status" value="4"/>
</dbReference>
<feature type="domain" description="Sushi" evidence="7">
    <location>
        <begin position="372"/>
        <end position="435"/>
    </location>
</feature>
<dbReference type="Gene3D" id="2.10.25.10">
    <property type="entry name" value="Laminin"/>
    <property type="match status" value="2"/>
</dbReference>